<dbReference type="EMBL" id="MK368614">
    <property type="protein sequence ID" value="QAU04173.1"/>
    <property type="molecule type" value="Genomic_DNA"/>
</dbReference>
<evidence type="ECO:0000313" key="2">
    <source>
        <dbReference type="Proteomes" id="UP000320660"/>
    </source>
</evidence>
<evidence type="ECO:0000313" key="1">
    <source>
        <dbReference type="EMBL" id="QAU04173.1"/>
    </source>
</evidence>
<dbReference type="RefSeq" id="YP_009843120.1">
    <property type="nucleotide sequence ID" value="NC_048747.1"/>
</dbReference>
<proteinExistence type="predicted"/>
<name>A0A513PW56_9CAUD</name>
<keyword evidence="2" id="KW-1185">Reference proteome</keyword>
<organism evidence="1 2">
    <name type="scientific">Vibrio phage 2 TSL-2019</name>
    <dbReference type="NCBI Taxonomy" id="2508172"/>
    <lineage>
        <taxon>Viruses</taxon>
        <taxon>Duplodnaviria</taxon>
        <taxon>Heunggongvirae</taxon>
        <taxon>Uroviricota</taxon>
        <taxon>Caudoviricetes</taxon>
        <taxon>Chimalliviridae</taxon>
        <taxon>Gorgonvirinae</taxon>
        <taxon>Aphroditevirus</taxon>
        <taxon>Aphroditevirus av2TSL2019</taxon>
    </lineage>
</organism>
<reference evidence="1 2" key="1">
    <citation type="submission" date="2019-01" db="EMBL/GenBank/DDBJ databases">
        <authorList>
            <person name="Le T.S."/>
            <person name="Kurtboke I."/>
        </authorList>
    </citation>
    <scope>NUCLEOTIDE SEQUENCE [LARGE SCALE GENOMIC DNA]</scope>
</reference>
<dbReference type="GeneID" id="55613386"/>
<sequence>MNEKEVLAGLVSRALHVGVGLVLEDGEHKVLLKTYEVRNKLKSVGYHLEVHLERIGERYKLRTVGLVELGYSNLTLDYGLGERVDLNTFGDLTKESLVGFISERALDFIDLPIIHNNELILHYNVQPIKL</sequence>
<dbReference type="KEGG" id="vg:55613386"/>
<protein>
    <submittedName>
        <fullName evidence="1">Uncharacterized protein</fullName>
    </submittedName>
</protein>
<dbReference type="Proteomes" id="UP000320660">
    <property type="component" value="Segment"/>
</dbReference>
<accession>A0A513PW56</accession>